<comment type="caution">
    <text evidence="2">The sequence shown here is derived from an EMBL/GenBank/DDBJ whole genome shotgun (WGS) entry which is preliminary data.</text>
</comment>
<proteinExistence type="predicted"/>
<evidence type="ECO:0000313" key="3">
    <source>
        <dbReference type="Proteomes" id="UP000265515"/>
    </source>
</evidence>
<dbReference type="OMA" id="XLEEDIK"/>
<gene>
    <name evidence="2" type="ORF">CBR_g57347</name>
</gene>
<keyword evidence="3" id="KW-1185">Reference proteome</keyword>
<accession>A0A388ME45</accession>
<protein>
    <recommendedName>
        <fullName evidence="1">Reverse transcriptase domain-containing protein</fullName>
    </recommendedName>
</protein>
<reference evidence="2 3" key="1">
    <citation type="journal article" date="2018" name="Cell">
        <title>The Chara Genome: Secondary Complexity and Implications for Plant Terrestrialization.</title>
        <authorList>
            <person name="Nishiyama T."/>
            <person name="Sakayama H."/>
            <person name="Vries J.D."/>
            <person name="Buschmann H."/>
            <person name="Saint-Marcoux D."/>
            <person name="Ullrich K.K."/>
            <person name="Haas F.B."/>
            <person name="Vanderstraeten L."/>
            <person name="Becker D."/>
            <person name="Lang D."/>
            <person name="Vosolsobe S."/>
            <person name="Rombauts S."/>
            <person name="Wilhelmsson P.K.I."/>
            <person name="Janitza P."/>
            <person name="Kern R."/>
            <person name="Heyl A."/>
            <person name="Rumpler F."/>
            <person name="Villalobos L.I.A.C."/>
            <person name="Clay J.M."/>
            <person name="Skokan R."/>
            <person name="Toyoda A."/>
            <person name="Suzuki Y."/>
            <person name="Kagoshima H."/>
            <person name="Schijlen E."/>
            <person name="Tajeshwar N."/>
            <person name="Catarino B."/>
            <person name="Hetherington A.J."/>
            <person name="Saltykova A."/>
            <person name="Bonnot C."/>
            <person name="Breuninger H."/>
            <person name="Symeonidi A."/>
            <person name="Radhakrishnan G.V."/>
            <person name="Van Nieuwerburgh F."/>
            <person name="Deforce D."/>
            <person name="Chang C."/>
            <person name="Karol K.G."/>
            <person name="Hedrich R."/>
            <person name="Ulvskov P."/>
            <person name="Glockner G."/>
            <person name="Delwiche C.F."/>
            <person name="Petrasek J."/>
            <person name="Van de Peer Y."/>
            <person name="Friml J."/>
            <person name="Beilby M."/>
            <person name="Dolan L."/>
            <person name="Kohara Y."/>
            <person name="Sugano S."/>
            <person name="Fujiyama A."/>
            <person name="Delaux P.-M."/>
            <person name="Quint M."/>
            <person name="TheiBen G."/>
            <person name="Hagemann M."/>
            <person name="Harholt J."/>
            <person name="Dunand C."/>
            <person name="Zachgo S."/>
            <person name="Langdale J."/>
            <person name="Maumus F."/>
            <person name="Straeten D.V.D."/>
            <person name="Gould S.B."/>
            <person name="Rensing S.A."/>
        </authorList>
    </citation>
    <scope>NUCLEOTIDE SEQUENCE [LARGE SCALE GENOMIC DNA]</scope>
    <source>
        <strain evidence="2 3">S276</strain>
    </source>
</reference>
<evidence type="ECO:0000313" key="2">
    <source>
        <dbReference type="EMBL" id="GBG92827.1"/>
    </source>
</evidence>
<organism evidence="2 3">
    <name type="scientific">Chara braunii</name>
    <name type="common">Braun's stonewort</name>
    <dbReference type="NCBI Taxonomy" id="69332"/>
    <lineage>
        <taxon>Eukaryota</taxon>
        <taxon>Viridiplantae</taxon>
        <taxon>Streptophyta</taxon>
        <taxon>Charophyceae</taxon>
        <taxon>Charales</taxon>
        <taxon>Characeae</taxon>
        <taxon>Chara</taxon>
    </lineage>
</organism>
<dbReference type="PROSITE" id="PS50878">
    <property type="entry name" value="RT_POL"/>
    <property type="match status" value="1"/>
</dbReference>
<dbReference type="OrthoDB" id="1934719at2759"/>
<dbReference type="CDD" id="cd01650">
    <property type="entry name" value="RT_nLTR_like"/>
    <property type="match status" value="1"/>
</dbReference>
<feature type="domain" description="Reverse transcriptase" evidence="1">
    <location>
        <begin position="158"/>
        <end position="429"/>
    </location>
</feature>
<dbReference type="EMBL" id="BFEA01001144">
    <property type="protein sequence ID" value="GBG92827.1"/>
    <property type="molecule type" value="Genomic_DNA"/>
</dbReference>
<dbReference type="Pfam" id="PF00078">
    <property type="entry name" value="RVT_1"/>
    <property type="match status" value="1"/>
</dbReference>
<name>A0A388ME45_CHABU</name>
<dbReference type="AlphaFoldDB" id="A0A388ME45"/>
<sequence length="437" mass="48607">MADTDAELWGSKNKTNRTAAAEQMSRTFFARLRADRPASLILAINHPFDASEPTTDSTQTILQYVEEYCRYLFSDEQTAGAQDPPETIERLVWSKITKKVSAQDSQRLDEPLTAQELAAALVDMPAAKAPGLDGMPVEHLKLCFELLGPFLLQGFNEVWTAQEALPPDFALATVILIHKKGPLSEVRNWRPISLLLAPYKLLAKVMANRLATLLPQIVDEMQTGFISGRHIITSLLLARQVLWQAQRSHPPLAFVMLDFEKAYDRVSWPFLWQALLRRGLGCQFVNMVITLFSAAESRLLINGFLTQRIKVTRSVRQGCPLSPALYALFIEHLHDMLHANRDLIGLPLPHGKQLKSSAFADDTGAITALTPTSVRALTTQIGRFERYADAKLNWHKSVALVPDMNAADLFNDMRVQPITGGAVYLGIVMPDALSNGI</sequence>
<dbReference type="PANTHER" id="PTHR19446">
    <property type="entry name" value="REVERSE TRANSCRIPTASES"/>
    <property type="match status" value="1"/>
</dbReference>
<dbReference type="Proteomes" id="UP000265515">
    <property type="component" value="Unassembled WGS sequence"/>
</dbReference>
<dbReference type="InterPro" id="IPR000477">
    <property type="entry name" value="RT_dom"/>
</dbReference>
<dbReference type="Gramene" id="GBG92827">
    <property type="protein sequence ID" value="GBG92827"/>
    <property type="gene ID" value="CBR_g57347"/>
</dbReference>
<evidence type="ECO:0000259" key="1">
    <source>
        <dbReference type="PROSITE" id="PS50878"/>
    </source>
</evidence>